<keyword evidence="2" id="KW-0472">Membrane</keyword>
<feature type="transmembrane region" description="Helical" evidence="2">
    <location>
        <begin position="395"/>
        <end position="413"/>
    </location>
</feature>
<accession>A0ABT3SGD1</accession>
<keyword evidence="3" id="KW-0732">Signal</keyword>
<feature type="transmembrane region" description="Helical" evidence="2">
    <location>
        <begin position="165"/>
        <end position="184"/>
    </location>
</feature>
<evidence type="ECO:0000256" key="2">
    <source>
        <dbReference type="SAM" id="Phobius"/>
    </source>
</evidence>
<evidence type="ECO:0008006" key="6">
    <source>
        <dbReference type="Google" id="ProtNLM"/>
    </source>
</evidence>
<gene>
    <name evidence="4" type="ORF">ORI27_15960</name>
</gene>
<keyword evidence="2" id="KW-0812">Transmembrane</keyword>
<evidence type="ECO:0000313" key="4">
    <source>
        <dbReference type="EMBL" id="MCX2938203.1"/>
    </source>
</evidence>
<organism evidence="4 5">
    <name type="scientific">Mycobacterium pinniadriaticum</name>
    <dbReference type="NCBI Taxonomy" id="2994102"/>
    <lineage>
        <taxon>Bacteria</taxon>
        <taxon>Bacillati</taxon>
        <taxon>Actinomycetota</taxon>
        <taxon>Actinomycetes</taxon>
        <taxon>Mycobacteriales</taxon>
        <taxon>Mycobacteriaceae</taxon>
        <taxon>Mycobacterium</taxon>
    </lineage>
</organism>
<sequence length="709" mass="74320">MSAHTRTDRLAAWLAAHPRGRRFASVMAVVHALTLWALAAAPSAAASAGAAALGWTGLHDTYGVPLKDYFLSVVDTPEAITNNGQGISLLDPETLLNWAGEAIQTGITHSTAAWWLTTITAFYIFGIGIALWLLRFALSGTWLVTLAQIARPVYNAVTTVANQMYLGPIAITVCAIIGGINILRGHRGRGWAIIGTGVLFTVLLLTVFADPITDLYSDHGLLAMGRSVGFAIAQATRGGPYSAGQPLDVQLDTMLAQLVTHGVRRPLQVVNFGFVVDDTGSCAGAWSSAITAANGQGAGPAHAMASCGAPQALAHVQQLGGSDAVTAFVFLIAGMTFSLFIWYVAMSTFLVGLKAAYYGTVLGPSFMVGMTGLADRALAYAKHCGWQLFIHAVELAFYTAFLGIVVVWLGWTLTTTMLGTGTITVVPRMLILMLASVASMLLFRYIDKRFHAYGVGTIARTIHGVWGNAASSGRAQYEAARDRVNQAQSVGGRLRDRFGRTNTADGDAGQAGAPTPEFDTFKPRPSSRAPASASRSATGTAAQTTARTGASQAADATATAGTRAAAGTAAEGAGAVVAPEVALPAAAAVAATYAVRKHRQNKQSPDPGPSPDRRPPRNATHTPPRDERHVSAADTSHGTFPGRPSNGRRGMRDVTPTATEVAPTGVEAPPLEQSRRSRLEAPDTAEGTPLEFRSGRPTGTPENRKGEQS</sequence>
<feature type="compositionally biased region" description="Low complexity" evidence="1">
    <location>
        <begin position="524"/>
        <end position="555"/>
    </location>
</feature>
<evidence type="ECO:0000256" key="1">
    <source>
        <dbReference type="SAM" id="MobiDB-lite"/>
    </source>
</evidence>
<feature type="transmembrane region" description="Helical" evidence="2">
    <location>
        <begin position="355"/>
        <end position="374"/>
    </location>
</feature>
<dbReference type="Proteomes" id="UP001300745">
    <property type="component" value="Unassembled WGS sequence"/>
</dbReference>
<proteinExistence type="predicted"/>
<dbReference type="RefSeq" id="WP_265997865.1">
    <property type="nucleotide sequence ID" value="NZ_JAPJDN010000012.1"/>
</dbReference>
<feature type="chain" id="PRO_5045327772" description="Integral membrane protein" evidence="3">
    <location>
        <begin position="40"/>
        <end position="709"/>
    </location>
</feature>
<feature type="transmembrane region" description="Helical" evidence="2">
    <location>
        <begin position="425"/>
        <end position="443"/>
    </location>
</feature>
<dbReference type="EMBL" id="JAPJDO010000012">
    <property type="protein sequence ID" value="MCX2938203.1"/>
    <property type="molecule type" value="Genomic_DNA"/>
</dbReference>
<keyword evidence="2" id="KW-1133">Transmembrane helix</keyword>
<evidence type="ECO:0000256" key="3">
    <source>
        <dbReference type="SAM" id="SignalP"/>
    </source>
</evidence>
<feature type="region of interest" description="Disordered" evidence="1">
    <location>
        <begin position="488"/>
        <end position="555"/>
    </location>
</feature>
<protein>
    <recommendedName>
        <fullName evidence="6">Integral membrane protein</fullName>
    </recommendedName>
</protein>
<feature type="transmembrane region" description="Helical" evidence="2">
    <location>
        <begin position="121"/>
        <end position="144"/>
    </location>
</feature>
<feature type="region of interest" description="Disordered" evidence="1">
    <location>
        <begin position="594"/>
        <end position="709"/>
    </location>
</feature>
<evidence type="ECO:0000313" key="5">
    <source>
        <dbReference type="Proteomes" id="UP001300745"/>
    </source>
</evidence>
<name>A0ABT3SGD1_9MYCO</name>
<feature type="transmembrane region" description="Helical" evidence="2">
    <location>
        <begin position="190"/>
        <end position="209"/>
    </location>
</feature>
<reference evidence="4 5" key="1">
    <citation type="submission" date="2022-11" db="EMBL/GenBank/DDBJ databases">
        <title>Mycobacterium sp. nov.</title>
        <authorList>
            <person name="Papic B."/>
            <person name="Spicic S."/>
            <person name="Duvnjak S."/>
        </authorList>
    </citation>
    <scope>NUCLEOTIDE SEQUENCE [LARGE SCALE GENOMIC DNA]</scope>
    <source>
        <strain evidence="4 5">CVI_P4</strain>
    </source>
</reference>
<keyword evidence="5" id="KW-1185">Reference proteome</keyword>
<comment type="caution">
    <text evidence="4">The sequence shown here is derived from an EMBL/GenBank/DDBJ whole genome shotgun (WGS) entry which is preliminary data.</text>
</comment>
<feature type="transmembrane region" description="Helical" evidence="2">
    <location>
        <begin position="324"/>
        <end position="343"/>
    </location>
</feature>
<feature type="signal peptide" evidence="3">
    <location>
        <begin position="1"/>
        <end position="39"/>
    </location>
</feature>